<dbReference type="CDD" id="cd00118">
    <property type="entry name" value="LysM"/>
    <property type="match status" value="2"/>
</dbReference>
<feature type="domain" description="LysM" evidence="7">
    <location>
        <begin position="33"/>
        <end position="79"/>
    </location>
</feature>
<dbReference type="InterPro" id="IPR036779">
    <property type="entry name" value="LysM_dom_sf"/>
</dbReference>
<evidence type="ECO:0000256" key="6">
    <source>
        <dbReference type="SAM" id="SignalP"/>
    </source>
</evidence>
<comment type="similarity">
    <text evidence="4">Belongs to the secreted LysM effector family.</text>
</comment>
<dbReference type="PANTHER" id="PTHR34997">
    <property type="entry name" value="AM15"/>
    <property type="match status" value="1"/>
</dbReference>
<dbReference type="RefSeq" id="XP_062743127.1">
    <property type="nucleotide sequence ID" value="XM_062889607.1"/>
</dbReference>
<dbReference type="Proteomes" id="UP001323405">
    <property type="component" value="Unassembled WGS sequence"/>
</dbReference>
<protein>
    <recommendedName>
        <fullName evidence="7">LysM domain-containing protein</fullName>
    </recommendedName>
</protein>
<gene>
    <name evidence="8" type="ORF">QC762_401460</name>
</gene>
<dbReference type="Gene3D" id="3.10.350.10">
    <property type="entry name" value="LysM domain"/>
    <property type="match status" value="2"/>
</dbReference>
<proteinExistence type="inferred from homology"/>
<evidence type="ECO:0000313" key="9">
    <source>
        <dbReference type="Proteomes" id="UP001323405"/>
    </source>
</evidence>
<dbReference type="PANTHER" id="PTHR34997:SF2">
    <property type="entry name" value="LYSM DOMAIN-CONTAINING PROTEIN-RELATED"/>
    <property type="match status" value="1"/>
</dbReference>
<accession>A0ABR0GEF4</accession>
<feature type="signal peptide" evidence="6">
    <location>
        <begin position="1"/>
        <end position="19"/>
    </location>
</feature>
<feature type="compositionally biased region" description="Low complexity" evidence="5">
    <location>
        <begin position="99"/>
        <end position="146"/>
    </location>
</feature>
<evidence type="ECO:0000256" key="1">
    <source>
        <dbReference type="ARBA" id="ARBA00022669"/>
    </source>
</evidence>
<evidence type="ECO:0000313" key="8">
    <source>
        <dbReference type="EMBL" id="KAK4654152.1"/>
    </source>
</evidence>
<dbReference type="InterPro" id="IPR052210">
    <property type="entry name" value="LysM1-like"/>
</dbReference>
<evidence type="ECO:0000256" key="3">
    <source>
        <dbReference type="ARBA" id="ARBA00023026"/>
    </source>
</evidence>
<evidence type="ECO:0000259" key="7">
    <source>
        <dbReference type="PROSITE" id="PS51782"/>
    </source>
</evidence>
<keyword evidence="1" id="KW-0147">Chitin-binding</keyword>
<dbReference type="EMBL" id="JAFFHA010000006">
    <property type="protein sequence ID" value="KAK4654152.1"/>
    <property type="molecule type" value="Genomic_DNA"/>
</dbReference>
<organism evidence="8 9">
    <name type="scientific">Podospora pseudocomata</name>
    <dbReference type="NCBI Taxonomy" id="2093779"/>
    <lineage>
        <taxon>Eukaryota</taxon>
        <taxon>Fungi</taxon>
        <taxon>Dikarya</taxon>
        <taxon>Ascomycota</taxon>
        <taxon>Pezizomycotina</taxon>
        <taxon>Sordariomycetes</taxon>
        <taxon>Sordariomycetidae</taxon>
        <taxon>Sordariales</taxon>
        <taxon>Podosporaceae</taxon>
        <taxon>Podospora</taxon>
    </lineage>
</organism>
<keyword evidence="9" id="KW-1185">Reference proteome</keyword>
<feature type="chain" id="PRO_5047324188" description="LysM domain-containing protein" evidence="6">
    <location>
        <begin position="20"/>
        <end position="206"/>
    </location>
</feature>
<dbReference type="PROSITE" id="PS51782">
    <property type="entry name" value="LYSM"/>
    <property type="match status" value="2"/>
</dbReference>
<dbReference type="SMART" id="SM00257">
    <property type="entry name" value="LysM"/>
    <property type="match status" value="2"/>
</dbReference>
<name>A0ABR0GEF4_9PEZI</name>
<feature type="domain" description="LysM" evidence="7">
    <location>
        <begin position="158"/>
        <end position="204"/>
    </location>
</feature>
<evidence type="ECO:0000256" key="2">
    <source>
        <dbReference type="ARBA" id="ARBA00022729"/>
    </source>
</evidence>
<evidence type="ECO:0000256" key="5">
    <source>
        <dbReference type="SAM" id="MobiDB-lite"/>
    </source>
</evidence>
<sequence length="206" mass="21000">MKFTLSTAILTGLATLASAQSPQMPGLAPNCNRYHYVQSGDTCAVIAAANGISIAQFLSWNSEVNAGCTNLWLNYFVCTGVSSSGGTTTATVTSTADNGGTTTTNTVTSTNDNGGTTTTATVTSTVGNGGTTTTSGGPTSTPTNTSPQMPGLPSTCWLFHTVETGDTCEIIAASYGVTLAQFYAWNPEINSTCTNLWLGFAVCVGA</sequence>
<keyword evidence="2 6" id="KW-0732">Signal</keyword>
<reference evidence="8 9" key="1">
    <citation type="journal article" date="2023" name="bioRxiv">
        <title>High-quality genome assemblies of four members of thePodospora anserinaspecies complex.</title>
        <authorList>
            <person name="Ament-Velasquez S.L."/>
            <person name="Vogan A.A."/>
            <person name="Wallerman O."/>
            <person name="Hartmann F."/>
            <person name="Gautier V."/>
            <person name="Silar P."/>
            <person name="Giraud T."/>
            <person name="Johannesson H."/>
        </authorList>
    </citation>
    <scope>NUCLEOTIDE SEQUENCE [LARGE SCALE GENOMIC DNA]</scope>
    <source>
        <strain evidence="8 9">CBS 415.72m</strain>
    </source>
</reference>
<keyword evidence="3" id="KW-0843">Virulence</keyword>
<feature type="region of interest" description="Disordered" evidence="5">
    <location>
        <begin position="99"/>
        <end position="148"/>
    </location>
</feature>
<comment type="caution">
    <text evidence="8">The sequence shown here is derived from an EMBL/GenBank/DDBJ whole genome shotgun (WGS) entry which is preliminary data.</text>
</comment>
<evidence type="ECO:0000256" key="4">
    <source>
        <dbReference type="ARBA" id="ARBA00044955"/>
    </source>
</evidence>
<dbReference type="Pfam" id="PF01476">
    <property type="entry name" value="LysM"/>
    <property type="match status" value="2"/>
</dbReference>
<dbReference type="GeneID" id="87909514"/>
<dbReference type="SUPFAM" id="SSF54106">
    <property type="entry name" value="LysM domain"/>
    <property type="match status" value="2"/>
</dbReference>
<dbReference type="InterPro" id="IPR018392">
    <property type="entry name" value="LysM"/>
</dbReference>